<feature type="compositionally biased region" description="Polar residues" evidence="1">
    <location>
        <begin position="160"/>
        <end position="184"/>
    </location>
</feature>
<proteinExistence type="predicted"/>
<dbReference type="AlphaFoldDB" id="A0A8R1IDW2"/>
<reference evidence="2" key="2">
    <citation type="submission" date="2022-06" db="UniProtKB">
        <authorList>
            <consortium name="EnsemblMetazoa"/>
        </authorList>
    </citation>
    <scope>IDENTIFICATION</scope>
    <source>
        <strain evidence="2">DF5081</strain>
    </source>
</reference>
<dbReference type="InterPro" id="IPR050951">
    <property type="entry name" value="Retrovirus_Pol_polyprotein"/>
</dbReference>
<dbReference type="EnsemblMetazoa" id="CJA32509.1">
    <property type="protein sequence ID" value="CJA32509.1"/>
    <property type="gene ID" value="WBGene00208356"/>
</dbReference>
<evidence type="ECO:0000313" key="2">
    <source>
        <dbReference type="EnsemblMetazoa" id="CJA32509.1"/>
    </source>
</evidence>
<dbReference type="PANTHER" id="PTHR37984">
    <property type="entry name" value="PROTEIN CBG26694"/>
    <property type="match status" value="1"/>
</dbReference>
<sequence length="207" mass="23791">MSKFLLYYRSTPSNALGGLTPAEVHLGRRLRTKMSLMIPKLKLNTGSQKSSLMKDQFDKHHGTKPKHFSVNESVYAKVFERNAWSWKPATVVQRQGRVVYMVRLNDGRERVIHANQLKLRVEQTDECKDELWTTTMFDIFEVPLPQETSTPIKDCLMQQGHQSRAQARMPSSAQFSQGSQQHQSPGVVPVRRGNRVRKPVNRYDPSN</sequence>
<protein>
    <submittedName>
        <fullName evidence="2">Uncharacterized protein</fullName>
    </submittedName>
</protein>
<accession>A0A8R1IDW2</accession>
<evidence type="ECO:0000313" key="3">
    <source>
        <dbReference type="Proteomes" id="UP000005237"/>
    </source>
</evidence>
<evidence type="ECO:0000256" key="1">
    <source>
        <dbReference type="SAM" id="MobiDB-lite"/>
    </source>
</evidence>
<name>A0A8R1IDW2_CAEJA</name>
<reference evidence="3" key="1">
    <citation type="submission" date="2010-08" db="EMBL/GenBank/DDBJ databases">
        <authorList>
            <consortium name="Caenorhabditis japonica Sequencing Consortium"/>
            <person name="Wilson R.K."/>
        </authorList>
    </citation>
    <scope>NUCLEOTIDE SEQUENCE [LARGE SCALE GENOMIC DNA]</scope>
    <source>
        <strain evidence="3">DF5081</strain>
    </source>
</reference>
<organism evidence="2 3">
    <name type="scientific">Caenorhabditis japonica</name>
    <dbReference type="NCBI Taxonomy" id="281687"/>
    <lineage>
        <taxon>Eukaryota</taxon>
        <taxon>Metazoa</taxon>
        <taxon>Ecdysozoa</taxon>
        <taxon>Nematoda</taxon>
        <taxon>Chromadorea</taxon>
        <taxon>Rhabditida</taxon>
        <taxon>Rhabditina</taxon>
        <taxon>Rhabditomorpha</taxon>
        <taxon>Rhabditoidea</taxon>
        <taxon>Rhabditidae</taxon>
        <taxon>Peloderinae</taxon>
        <taxon>Caenorhabditis</taxon>
    </lineage>
</organism>
<dbReference type="PANTHER" id="PTHR37984:SF5">
    <property type="entry name" value="PROTEIN NYNRIN-LIKE"/>
    <property type="match status" value="1"/>
</dbReference>
<dbReference type="Proteomes" id="UP000005237">
    <property type="component" value="Unassembled WGS sequence"/>
</dbReference>
<keyword evidence="3" id="KW-1185">Reference proteome</keyword>
<feature type="region of interest" description="Disordered" evidence="1">
    <location>
        <begin position="160"/>
        <end position="207"/>
    </location>
</feature>